<proteinExistence type="inferred from homology"/>
<feature type="transmembrane region" description="Helical" evidence="8">
    <location>
        <begin position="400"/>
        <end position="421"/>
    </location>
</feature>
<keyword evidence="5" id="KW-0813">Transport</keyword>
<gene>
    <name evidence="11" type="primary">LOC110801648</name>
</gene>
<feature type="domain" description="Mechanosensitive ion channel MscS" evidence="9">
    <location>
        <begin position="398"/>
        <end position="463"/>
    </location>
</feature>
<evidence type="ECO:0000259" key="9">
    <source>
        <dbReference type="Pfam" id="PF00924"/>
    </source>
</evidence>
<keyword evidence="3 8" id="KW-0812">Transmembrane</keyword>
<evidence type="ECO:0000256" key="6">
    <source>
        <dbReference type="ARBA" id="ARBA00023136"/>
    </source>
</evidence>
<dbReference type="PANTHER" id="PTHR31618:SF7">
    <property type="entry name" value="MECHANOSENSITIVE ION CHANNEL PROTEIN"/>
    <property type="match status" value="1"/>
</dbReference>
<dbReference type="InterPro" id="IPR006685">
    <property type="entry name" value="MscS_channel_2nd"/>
</dbReference>
<evidence type="ECO:0000313" key="10">
    <source>
        <dbReference type="Proteomes" id="UP000813463"/>
    </source>
</evidence>
<reference evidence="11" key="2">
    <citation type="submission" date="2025-08" db="UniProtKB">
        <authorList>
            <consortium name="RefSeq"/>
        </authorList>
    </citation>
    <scope>IDENTIFICATION</scope>
    <source>
        <tissue evidence="11">Leaf</tissue>
    </source>
</reference>
<dbReference type="GeneID" id="110801648"/>
<dbReference type="InterPro" id="IPR023408">
    <property type="entry name" value="MscS_beta-dom_sf"/>
</dbReference>
<comment type="subcellular location">
    <subcellularLocation>
        <location evidence="1">Membrane</location>
        <topology evidence="1">Multi-pass membrane protein</topology>
    </subcellularLocation>
</comment>
<keyword evidence="7" id="KW-0407">Ion channel</keyword>
<keyword evidence="6 8" id="KW-0472">Membrane</keyword>
<evidence type="ECO:0000256" key="2">
    <source>
        <dbReference type="ARBA" id="ARBA00008017"/>
    </source>
</evidence>
<evidence type="ECO:0000256" key="5">
    <source>
        <dbReference type="ARBA" id="ARBA00023065"/>
    </source>
</evidence>
<name>A0ABM3RVZ4_SPIOL</name>
<evidence type="ECO:0000256" key="3">
    <source>
        <dbReference type="ARBA" id="ARBA00022692"/>
    </source>
</evidence>
<keyword evidence="4 8" id="KW-1133">Transmembrane helix</keyword>
<organism evidence="10 11">
    <name type="scientific">Spinacia oleracea</name>
    <name type="common">Spinach</name>
    <dbReference type="NCBI Taxonomy" id="3562"/>
    <lineage>
        <taxon>Eukaryota</taxon>
        <taxon>Viridiplantae</taxon>
        <taxon>Streptophyta</taxon>
        <taxon>Embryophyta</taxon>
        <taxon>Tracheophyta</taxon>
        <taxon>Spermatophyta</taxon>
        <taxon>Magnoliopsida</taxon>
        <taxon>eudicotyledons</taxon>
        <taxon>Gunneridae</taxon>
        <taxon>Pentapetalae</taxon>
        <taxon>Caryophyllales</taxon>
        <taxon>Chenopodiaceae</taxon>
        <taxon>Chenopodioideae</taxon>
        <taxon>Anserineae</taxon>
        <taxon>Spinacia</taxon>
    </lineage>
</organism>
<accession>A0ABM3RVZ4</accession>
<sequence length="579" mass="67266">MTHVPALNHHKMLGLHTHNWIEVSIFVLIAYNVIYMMVWFLQEVVCENLDPGIDKKSKRYLLIEKFLRKKHIVYCANGMKHSINFILSSFLLLLTWVLYFGSHLNGTPGAKNVLRFGTWTCVSFLTCSFLWLIKTCVLLSWEARSVYKRLHSRIIEGGKQLYFLGVIGRHDYDIFNLLYECGKQEVSVVDYVEELKRLRSDLCNTLFPTRAITLDARYQKKSDKVDVRGIGVTVKKLCEKKKKRVQDDLLTQQRNTMYCAQLVAGYFFTAKKTLLQEKFTSDIIQKFKNYGEDNDKSKDWEDFKNQLHEFVDSGKEILFEKRLSKWVERASNNCIFLANTLSSAKEVVDCLNKIISCLLIAATFILWLLLTGLATTKVLLLIVSPLLAATFVFGDTCKTLFQGIIFVFVVHPFYVGDLCVIDGNMMEVRTIGIWKTTLSKVSTQEEVIYSNSELFNKSIINHKTNFDWNDYVELDVSSLDKKTIKILKNEIEDRYLDWVEDKFIPGYNSVEVLTNGDNVKLIVYFRHRVNLRNHTYFECLKEKRKLRSGFVLHAEDLVDQYKNREQRNSDGTTDVAQDD</sequence>
<dbReference type="SUPFAM" id="SSF50182">
    <property type="entry name" value="Sm-like ribonucleoproteins"/>
    <property type="match status" value="1"/>
</dbReference>
<dbReference type="InterPro" id="IPR010920">
    <property type="entry name" value="LSM_dom_sf"/>
</dbReference>
<feature type="transmembrane region" description="Helical" evidence="8">
    <location>
        <begin position="113"/>
        <end position="133"/>
    </location>
</feature>
<protein>
    <submittedName>
        <fullName evidence="11">Mechanosensitive ion channel protein 10 isoform X1</fullName>
    </submittedName>
</protein>
<dbReference type="Gene3D" id="2.30.30.60">
    <property type="match status" value="1"/>
</dbReference>
<dbReference type="RefSeq" id="XP_056699790.1">
    <property type="nucleotide sequence ID" value="XM_056843812.1"/>
</dbReference>
<evidence type="ECO:0000256" key="4">
    <source>
        <dbReference type="ARBA" id="ARBA00022989"/>
    </source>
</evidence>
<evidence type="ECO:0000256" key="1">
    <source>
        <dbReference type="ARBA" id="ARBA00004141"/>
    </source>
</evidence>
<dbReference type="Proteomes" id="UP000813463">
    <property type="component" value="Chromosome 4"/>
</dbReference>
<keyword evidence="10" id="KW-1185">Reference proteome</keyword>
<feature type="transmembrane region" description="Helical" evidence="8">
    <location>
        <begin position="83"/>
        <end position="101"/>
    </location>
</feature>
<dbReference type="PANTHER" id="PTHR31618">
    <property type="entry name" value="MECHANOSENSITIVE ION CHANNEL PROTEIN 5"/>
    <property type="match status" value="1"/>
</dbReference>
<evidence type="ECO:0000256" key="8">
    <source>
        <dbReference type="SAM" id="Phobius"/>
    </source>
</evidence>
<feature type="transmembrane region" description="Helical" evidence="8">
    <location>
        <begin position="20"/>
        <end position="41"/>
    </location>
</feature>
<evidence type="ECO:0000313" key="11">
    <source>
        <dbReference type="RefSeq" id="XP_056699790.1"/>
    </source>
</evidence>
<feature type="transmembrane region" description="Helical" evidence="8">
    <location>
        <begin position="351"/>
        <end position="371"/>
    </location>
</feature>
<dbReference type="Pfam" id="PF00924">
    <property type="entry name" value="MS_channel_2nd"/>
    <property type="match status" value="1"/>
</dbReference>
<reference evidence="10" key="1">
    <citation type="journal article" date="2021" name="Nat. Commun.">
        <title>Genomic analyses provide insights into spinach domestication and the genetic basis of agronomic traits.</title>
        <authorList>
            <person name="Cai X."/>
            <person name="Sun X."/>
            <person name="Xu C."/>
            <person name="Sun H."/>
            <person name="Wang X."/>
            <person name="Ge C."/>
            <person name="Zhang Z."/>
            <person name="Wang Q."/>
            <person name="Fei Z."/>
            <person name="Jiao C."/>
            <person name="Wang Q."/>
        </authorList>
    </citation>
    <scope>NUCLEOTIDE SEQUENCE [LARGE SCALE GENOMIC DNA]</scope>
    <source>
        <strain evidence="10">cv. Varoflay</strain>
    </source>
</reference>
<dbReference type="InterPro" id="IPR016688">
    <property type="entry name" value="MscS-like_plants/fungi"/>
</dbReference>
<comment type="similarity">
    <text evidence="2">Belongs to the MscS (TC 1.A.23) family.</text>
</comment>
<keyword evidence="5" id="KW-0406">Ion transport</keyword>
<evidence type="ECO:0000256" key="7">
    <source>
        <dbReference type="ARBA" id="ARBA00023303"/>
    </source>
</evidence>